<dbReference type="EMBL" id="CP044427">
    <property type="protein sequence ID" value="QFG69649.1"/>
    <property type="molecule type" value="Genomic_DNA"/>
</dbReference>
<protein>
    <submittedName>
        <fullName evidence="1">Uncharacterized protein</fullName>
    </submittedName>
</protein>
<keyword evidence="2" id="KW-1185">Reference proteome</keyword>
<name>A0A5J6V745_9MICO</name>
<organism evidence="1 2">
    <name type="scientific">Ornithinimicrobium pratense</name>
    <dbReference type="NCBI Taxonomy" id="2593973"/>
    <lineage>
        <taxon>Bacteria</taxon>
        <taxon>Bacillati</taxon>
        <taxon>Actinomycetota</taxon>
        <taxon>Actinomycetes</taxon>
        <taxon>Micrococcales</taxon>
        <taxon>Ornithinimicrobiaceae</taxon>
        <taxon>Ornithinimicrobium</taxon>
    </lineage>
</organism>
<sequence>MSVSSSTGVVVISASSVSGASVSGAVVTAASSVASSVACAGSGGSTAYRASHTHMRIWEKLGLAVSMLEEVSGRLCICPPWTSSISSAHSSRSETGMSVTMLSPTAPMICG</sequence>
<dbReference type="KEGG" id="serw:FY030_13920"/>
<dbReference type="AlphaFoldDB" id="A0A5J6V745"/>
<gene>
    <name evidence="1" type="ORF">FY030_13920</name>
</gene>
<reference evidence="1 2" key="1">
    <citation type="submission" date="2019-09" db="EMBL/GenBank/DDBJ databases">
        <title>Serinicoccus pratensis sp. nov., isolated from meadow soil.</title>
        <authorList>
            <person name="Zhang W."/>
        </authorList>
    </citation>
    <scope>NUCLEOTIDE SEQUENCE [LARGE SCALE GENOMIC DNA]</scope>
    <source>
        <strain evidence="1 2">W204</strain>
    </source>
</reference>
<accession>A0A5J6V745</accession>
<dbReference type="Proteomes" id="UP000326546">
    <property type="component" value="Chromosome"/>
</dbReference>
<proteinExistence type="predicted"/>
<evidence type="ECO:0000313" key="1">
    <source>
        <dbReference type="EMBL" id="QFG69649.1"/>
    </source>
</evidence>
<evidence type="ECO:0000313" key="2">
    <source>
        <dbReference type="Proteomes" id="UP000326546"/>
    </source>
</evidence>